<name>A0A8X6LSG7_TRICU</name>
<proteinExistence type="predicted"/>
<dbReference type="Proteomes" id="UP000887116">
    <property type="component" value="Unassembled WGS sequence"/>
</dbReference>
<organism evidence="1 2">
    <name type="scientific">Trichonephila clavata</name>
    <name type="common">Joro spider</name>
    <name type="synonym">Nephila clavata</name>
    <dbReference type="NCBI Taxonomy" id="2740835"/>
    <lineage>
        <taxon>Eukaryota</taxon>
        <taxon>Metazoa</taxon>
        <taxon>Ecdysozoa</taxon>
        <taxon>Arthropoda</taxon>
        <taxon>Chelicerata</taxon>
        <taxon>Arachnida</taxon>
        <taxon>Araneae</taxon>
        <taxon>Araneomorphae</taxon>
        <taxon>Entelegynae</taxon>
        <taxon>Araneoidea</taxon>
        <taxon>Nephilidae</taxon>
        <taxon>Trichonephila</taxon>
    </lineage>
</organism>
<protein>
    <submittedName>
        <fullName evidence="1">Uncharacterized protein</fullName>
    </submittedName>
</protein>
<sequence>MEIFALAVCDSSALSPEGGGFCSDLTFELPIKDPSQEPSGPRLVFKDNLESVNEWPRSEERIGTTAAFGGDCGMEASTFFYIRWMISAVGLRFWDGLDFSTTGLEG</sequence>
<keyword evidence="2" id="KW-1185">Reference proteome</keyword>
<comment type="caution">
    <text evidence="1">The sequence shown here is derived from an EMBL/GenBank/DDBJ whole genome shotgun (WGS) entry which is preliminary data.</text>
</comment>
<gene>
    <name evidence="1" type="ORF">TNCT_580121</name>
</gene>
<dbReference type="AlphaFoldDB" id="A0A8X6LSG7"/>
<reference evidence="1" key="1">
    <citation type="submission" date="2020-07" db="EMBL/GenBank/DDBJ databases">
        <title>Multicomponent nature underlies the extraordinary mechanical properties of spider dragline silk.</title>
        <authorList>
            <person name="Kono N."/>
            <person name="Nakamura H."/>
            <person name="Mori M."/>
            <person name="Yoshida Y."/>
            <person name="Ohtoshi R."/>
            <person name="Malay A.D."/>
            <person name="Moran D.A.P."/>
            <person name="Tomita M."/>
            <person name="Numata K."/>
            <person name="Arakawa K."/>
        </authorList>
    </citation>
    <scope>NUCLEOTIDE SEQUENCE</scope>
</reference>
<dbReference type="EMBL" id="BMAO01037616">
    <property type="protein sequence ID" value="GFR18987.1"/>
    <property type="molecule type" value="Genomic_DNA"/>
</dbReference>
<evidence type="ECO:0000313" key="2">
    <source>
        <dbReference type="Proteomes" id="UP000887116"/>
    </source>
</evidence>
<evidence type="ECO:0000313" key="1">
    <source>
        <dbReference type="EMBL" id="GFR18987.1"/>
    </source>
</evidence>
<accession>A0A8X6LSG7</accession>